<dbReference type="SMART" id="SM00855">
    <property type="entry name" value="PGAM"/>
    <property type="match status" value="1"/>
</dbReference>
<dbReference type="Pfam" id="PF00300">
    <property type="entry name" value="His_Phos_1"/>
    <property type="match status" value="1"/>
</dbReference>
<sequence length="192" mass="20514">MSMLERRAFWFLRHGETDWNARNLSQGSSDIPLNANGLRQAEKAAARLVGRGIETVFASPLARAERTAAIIAEQLGLPVAIVPDLREAAFGMREGQPMGDWFTAWVAGQATPESAESFAALRARAVAALNPLLAAPRLALIVAHGSLFRAVRAEMGLSPKVRTPNATPLLCLPPTSAGAPWRLLSPEEAASI</sequence>
<dbReference type="GO" id="GO:0016791">
    <property type="term" value="F:phosphatase activity"/>
    <property type="evidence" value="ECO:0007669"/>
    <property type="project" value="TreeGrafter"/>
</dbReference>
<dbReference type="CDD" id="cd07067">
    <property type="entry name" value="HP_PGM_like"/>
    <property type="match status" value="1"/>
</dbReference>
<reference evidence="2" key="1">
    <citation type="journal article" date="2020" name="mSystems">
        <title>Genome- and Community-Level Interaction Insights into Carbon Utilization and Element Cycling Functions of Hydrothermarchaeota in Hydrothermal Sediment.</title>
        <authorList>
            <person name="Zhou Z."/>
            <person name="Liu Y."/>
            <person name="Xu W."/>
            <person name="Pan J."/>
            <person name="Luo Z.H."/>
            <person name="Li M."/>
        </authorList>
    </citation>
    <scope>NUCLEOTIDE SEQUENCE</scope>
    <source>
        <strain evidence="2">SpSt-997</strain>
    </source>
</reference>
<accession>A0A8J4HAZ1</accession>
<dbReference type="EMBL" id="DTQM01000158">
    <property type="protein sequence ID" value="HGC43129.1"/>
    <property type="molecule type" value="Genomic_DNA"/>
</dbReference>
<comment type="caution">
    <text evidence="2">The sequence shown here is derived from an EMBL/GenBank/DDBJ whole genome shotgun (WGS) entry which is preliminary data.</text>
</comment>
<feature type="binding site" evidence="1">
    <location>
        <position position="63"/>
    </location>
    <ligand>
        <name>substrate</name>
    </ligand>
</feature>
<dbReference type="GO" id="GO:0005737">
    <property type="term" value="C:cytoplasm"/>
    <property type="evidence" value="ECO:0007669"/>
    <property type="project" value="TreeGrafter"/>
</dbReference>
<evidence type="ECO:0000313" key="2">
    <source>
        <dbReference type="EMBL" id="HGC43129.1"/>
    </source>
</evidence>
<dbReference type="Gene3D" id="3.40.50.1240">
    <property type="entry name" value="Phosphoglycerate mutase-like"/>
    <property type="match status" value="1"/>
</dbReference>
<dbReference type="InterPro" id="IPR013078">
    <property type="entry name" value="His_Pase_superF_clade-1"/>
</dbReference>
<protein>
    <submittedName>
        <fullName evidence="2">Histidine phosphatase family protein</fullName>
    </submittedName>
</protein>
<evidence type="ECO:0000256" key="1">
    <source>
        <dbReference type="PIRSR" id="PIRSR613078-2"/>
    </source>
</evidence>
<dbReference type="AlphaFoldDB" id="A0A8J4HAZ1"/>
<proteinExistence type="predicted"/>
<dbReference type="SUPFAM" id="SSF53254">
    <property type="entry name" value="Phosphoglycerate mutase-like"/>
    <property type="match status" value="1"/>
</dbReference>
<organism evidence="2">
    <name type="scientific">Acidicaldus sp</name>
    <dbReference type="NCBI Taxonomy" id="1872105"/>
    <lineage>
        <taxon>Bacteria</taxon>
        <taxon>Pseudomonadati</taxon>
        <taxon>Pseudomonadota</taxon>
        <taxon>Alphaproteobacteria</taxon>
        <taxon>Acetobacterales</taxon>
        <taxon>Acetobacteraceae</taxon>
        <taxon>Acidicaldus</taxon>
    </lineage>
</organism>
<feature type="binding site" evidence="1">
    <location>
        <begin position="13"/>
        <end position="20"/>
    </location>
    <ligand>
        <name>substrate</name>
    </ligand>
</feature>
<dbReference type="PANTHER" id="PTHR48100">
    <property type="entry name" value="BROAD-SPECIFICITY PHOSPHATASE YOR283W-RELATED"/>
    <property type="match status" value="1"/>
</dbReference>
<name>A0A8J4HAZ1_9PROT</name>
<dbReference type="PANTHER" id="PTHR48100:SF1">
    <property type="entry name" value="HISTIDINE PHOSPHATASE FAMILY PROTEIN-RELATED"/>
    <property type="match status" value="1"/>
</dbReference>
<dbReference type="InterPro" id="IPR050275">
    <property type="entry name" value="PGM_Phosphatase"/>
</dbReference>
<dbReference type="InterPro" id="IPR029033">
    <property type="entry name" value="His_PPase_superfam"/>
</dbReference>
<gene>
    <name evidence="2" type="ORF">ENY07_07915</name>
</gene>